<accession>W8SY93</accession>
<keyword evidence="2" id="KW-0934">Plastid</keyword>
<keyword evidence="1" id="KW-1133">Transmembrane helix</keyword>
<dbReference type="EMBL" id="KJ742376">
    <property type="protein sequence ID" value="AII02093.1"/>
    <property type="molecule type" value="Genomic_DNA"/>
</dbReference>
<feature type="transmembrane region" description="Helical" evidence="1">
    <location>
        <begin position="247"/>
        <end position="276"/>
    </location>
</feature>
<feature type="transmembrane region" description="Helical" evidence="1">
    <location>
        <begin position="100"/>
        <end position="121"/>
    </location>
</feature>
<dbReference type="RefSeq" id="YP_009020849.1">
    <property type="nucleotide sequence ID" value="NC_023835.1"/>
</dbReference>
<sequence>MSFVTAIRDYVETLNTVTTTLGQDFTLTTFLSETGVYVLKTLQSALLYVVSFQWIRDFTLLPIVLPQLSTALFKETFVLETPAKVFFDFLEIPDFHQNKFLLGFFNSFFFTLPLSIVHIVTVRRLLIQGIPSAVYTIGGYLLGQIFFLTCTVFGLRFILIPWLTLEPLNYVLGIILIFRTIYRMVRENLVELKGWGDVITWPRYKSFFITSFILAWCEQSSIFSYLGNLTFSSNVSLLESFSSSNPLSSFFTHITYILGISIGALFFTCLWGIVFLQVKNLFLIYTPLFTSTFIQWINKTTFVVTLALSLTSIPFYGFEYLMTSPLGFVSQDSVFKTTIFDQTRVKDIGGIGLLSSPESNLQFLDVEVAPFDRGEYLTTPGVAQPLSFEELNYRGEFDWIARQDKVSTLTDSRGGFFSLSKLFKKQLKSQDQIDSRQLDRGDINTFLSKNDQTAAFDLLDTSSPVIQRFTTESALDFENSQENDLIGSYHDLYITSFPENRVNPQGEIEKNIQKKIKQKYYSNPVYKTLLTLDIDLFLNRQPKTFQLNASQEIDLDTKRKMVESYYDSLREYANLPYSESFDVFFDGTKSFSNKVYNQQFKGTLRSVRRLFSLTPNSEDQSVSTSEKFSGKTVLKFDQPAYELSENQMFSAYHEELVPQEKQVGKDNLLTDGLTQNFKNEKGISLIGNPLYAGWDETMRKFVITNKLLPRSWAGYKVIFQPENQAVLAQKSQKQKQKIKFTAWPLSQELINNQSTIHSPYITLFKPRSILTDKGQQLTYQIPANLERFELNKKKEYQFISLQPKRGGFIWPGNDQFNFSTVFPFLKAN</sequence>
<reference evidence="3" key="2">
    <citation type="submission" date="2014-04" db="EMBL/GenBank/DDBJ databases">
        <title>Chlorella sorokiniana complete plastid genome.</title>
        <authorList>
            <person name="Fan W."/>
            <person name="Mower J.P."/>
        </authorList>
    </citation>
    <scope>NUCLEOTIDE SEQUENCE</scope>
    <source>
        <strain evidence="3">1230</strain>
    </source>
</reference>
<keyword evidence="2" id="KW-0150">Chloroplast</keyword>
<feature type="transmembrane region" description="Helical" evidence="1">
    <location>
        <begin position="133"/>
        <end position="155"/>
    </location>
</feature>
<evidence type="ECO:0000256" key="1">
    <source>
        <dbReference type="SAM" id="Phobius"/>
    </source>
</evidence>
<dbReference type="AlphaFoldDB" id="W8SY93"/>
<geneLocation type="chloroplast" evidence="2"/>
<gene>
    <name evidence="2" type="primary">ycf1</name>
    <name evidence="2" type="ORF">csorokcp_00048</name>
</gene>
<organism evidence="2">
    <name type="scientific">Chlorella sorokiniana</name>
    <name type="common">Freshwater green alga</name>
    <dbReference type="NCBI Taxonomy" id="3076"/>
    <lineage>
        <taxon>Eukaryota</taxon>
        <taxon>Viridiplantae</taxon>
        <taxon>Chlorophyta</taxon>
        <taxon>core chlorophytes</taxon>
        <taxon>Trebouxiophyceae</taxon>
        <taxon>Chlorellales</taxon>
        <taxon>Chlorellaceae</taxon>
        <taxon>Chlorella clade</taxon>
        <taxon>Chlorella</taxon>
    </lineage>
</organism>
<feature type="transmembrane region" description="Helical" evidence="1">
    <location>
        <begin position="167"/>
        <end position="185"/>
    </location>
</feature>
<keyword evidence="1" id="KW-0472">Membrane</keyword>
<evidence type="ECO:0000313" key="2">
    <source>
        <dbReference type="EMBL" id="AHM23723.1"/>
    </source>
</evidence>
<proteinExistence type="predicted"/>
<protein>
    <submittedName>
        <fullName evidence="3">Hypothetical chloroplast RF19</fullName>
    </submittedName>
    <submittedName>
        <fullName evidence="2">Photosystem I assembly protein Ycf1</fullName>
    </submittedName>
</protein>
<evidence type="ECO:0000313" key="3">
    <source>
        <dbReference type="EMBL" id="AII02093.1"/>
    </source>
</evidence>
<keyword evidence="1" id="KW-0812">Transmembrane</keyword>
<dbReference type="EMBL" id="KJ397925">
    <property type="protein sequence ID" value="AHM23723.1"/>
    <property type="molecule type" value="Genomic_DNA"/>
</dbReference>
<name>W8SY93_CHLSO</name>
<reference evidence="2" key="1">
    <citation type="journal article" date="2014" name="Mitochondrial DNA">
        <title>Complete genome sequence of chloroplast DNA (cpDNA) of Chlorella sorokiniana.</title>
        <authorList>
            <person name="Orsini M."/>
            <person name="Cusano R."/>
            <person name="Costelli C."/>
            <person name="Malavasi V."/>
            <person name="Concas A."/>
            <person name="Angius A."/>
            <person name="Cao G."/>
        </authorList>
    </citation>
    <scope>NUCLEOTIDE SEQUENCE</scope>
    <source>
        <strain evidence="2">Crs4</strain>
    </source>
</reference>
<feature type="transmembrane region" description="Helical" evidence="1">
    <location>
        <begin position="296"/>
        <end position="318"/>
    </location>
</feature>